<dbReference type="EMBL" id="BQNZ01000001">
    <property type="protein sequence ID" value="GKH72186.1"/>
    <property type="molecule type" value="Genomic_DNA"/>
</dbReference>
<comment type="caution">
    <text evidence="3">The sequence shown here is derived from an EMBL/GenBank/DDBJ whole genome shotgun (WGS) entry which is preliminary data.</text>
</comment>
<name>A0AA37NQY7_9BACT</name>
<dbReference type="AlphaFoldDB" id="A0AA37NQY7"/>
<reference evidence="3" key="1">
    <citation type="submission" date="2022-01" db="EMBL/GenBank/DDBJ databases">
        <title>Novel bile acid biosynthetic pathways are enriched in the microbiome of centenarians.</title>
        <authorList>
            <person name="Sato Y."/>
            <person name="Atarashi K."/>
            <person name="Plichta R.D."/>
            <person name="Arai Y."/>
            <person name="Sasajima S."/>
            <person name="Kearney M.S."/>
            <person name="Suda W."/>
            <person name="Takeshita K."/>
            <person name="Sasaki T."/>
            <person name="Okamoto S."/>
            <person name="Skelly N.A."/>
            <person name="Okamura Y."/>
            <person name="Vlamakis H."/>
            <person name="Li Y."/>
            <person name="Tanoue T."/>
            <person name="Takei H."/>
            <person name="Nittono H."/>
            <person name="Narushima S."/>
            <person name="Irie J."/>
            <person name="Itoh H."/>
            <person name="Moriya K."/>
            <person name="Sugiura Y."/>
            <person name="Suematsu M."/>
            <person name="Moritoki N."/>
            <person name="Shibata S."/>
            <person name="Littman R.D."/>
            <person name="Fischbach A.M."/>
            <person name="Uwamino Y."/>
            <person name="Inoue T."/>
            <person name="Honda A."/>
            <person name="Hattori M."/>
            <person name="Murai T."/>
            <person name="Xavier J.R."/>
            <person name="Hirose N."/>
            <person name="Honda K."/>
        </authorList>
    </citation>
    <scope>NUCLEOTIDE SEQUENCE</scope>
    <source>
        <strain evidence="3">CE91-St3</strain>
    </source>
</reference>
<dbReference type="GO" id="GO:0016799">
    <property type="term" value="F:hydrolase activity, hydrolyzing N-glycosyl compounds"/>
    <property type="evidence" value="ECO:0007669"/>
    <property type="project" value="InterPro"/>
</dbReference>
<feature type="domain" description="Inosine/uridine-preferring nucleoside hydrolase" evidence="2">
    <location>
        <begin position="42"/>
        <end position="285"/>
    </location>
</feature>
<dbReference type="InterPro" id="IPR036452">
    <property type="entry name" value="Ribo_hydro-like"/>
</dbReference>
<dbReference type="InterPro" id="IPR001910">
    <property type="entry name" value="Inosine/uridine_hydrolase_dom"/>
</dbReference>
<protein>
    <recommendedName>
        <fullName evidence="2">Inosine/uridine-preferring nucleoside hydrolase domain-containing protein</fullName>
    </recommendedName>
</protein>
<sequence>MYKFNNMKKTILFTCLTALLAACSGKSAVTAPEETTVQPVNLILDTDLGPDYDDVGAMALMHALADSGQVNILAAVSSNKDEHVVPCIEVLNTYFNRPDIPVGAPKSEGGVSLTTWHKTKWTEELPARYPHKTAKTSDASDAVKVYRRILSTQPDSSVVVCTIGFFTNLKDLLLSGGDEYSPLSGCDLVAKKVKRVVSMAGLFPEGKEFNVYCDTPASRVVAERWPTEIIFSGFEIGNMIFTGKKLVQMDVEDSPVKDAYSLCFAEGDPNGRMSWDLTAVLVAVKGYEPYYNVERGTFRVVNDEGANSWTPDGKGKDLRLIEKVPAVEMAVLIENYMMHQPVSK</sequence>
<dbReference type="Proteomes" id="UP001055114">
    <property type="component" value="Unassembled WGS sequence"/>
</dbReference>
<dbReference type="PANTHER" id="PTHR43264">
    <property type="match status" value="1"/>
</dbReference>
<proteinExistence type="predicted"/>
<evidence type="ECO:0000256" key="1">
    <source>
        <dbReference type="SAM" id="SignalP"/>
    </source>
</evidence>
<feature type="chain" id="PRO_5041204545" description="Inosine/uridine-preferring nucleoside hydrolase domain-containing protein" evidence="1">
    <location>
        <begin position="32"/>
        <end position="344"/>
    </location>
</feature>
<dbReference type="PANTHER" id="PTHR43264:SF1">
    <property type="entry name" value="INOSINE_URIDINE-PREFERRING NUCLEOSIDE HYDROLASE DOMAIN-CONTAINING PROTEIN"/>
    <property type="match status" value="1"/>
</dbReference>
<feature type="signal peptide" evidence="1">
    <location>
        <begin position="1"/>
        <end position="31"/>
    </location>
</feature>
<dbReference type="PROSITE" id="PS51257">
    <property type="entry name" value="PROKAR_LIPOPROTEIN"/>
    <property type="match status" value="1"/>
</dbReference>
<dbReference type="CDD" id="cd02652">
    <property type="entry name" value="nuc_hydro_2"/>
    <property type="match status" value="1"/>
</dbReference>
<accession>A0AA37NQY7</accession>
<evidence type="ECO:0000313" key="3">
    <source>
        <dbReference type="EMBL" id="GKH72186.1"/>
    </source>
</evidence>
<keyword evidence="1" id="KW-0732">Signal</keyword>
<dbReference type="SUPFAM" id="SSF53590">
    <property type="entry name" value="Nucleoside hydrolase"/>
    <property type="match status" value="1"/>
</dbReference>
<evidence type="ECO:0000313" key="4">
    <source>
        <dbReference type="Proteomes" id="UP001055114"/>
    </source>
</evidence>
<evidence type="ECO:0000259" key="2">
    <source>
        <dbReference type="Pfam" id="PF01156"/>
    </source>
</evidence>
<dbReference type="Pfam" id="PF01156">
    <property type="entry name" value="IU_nuc_hydro"/>
    <property type="match status" value="1"/>
</dbReference>
<dbReference type="Gene3D" id="3.90.245.10">
    <property type="entry name" value="Ribonucleoside hydrolase-like"/>
    <property type="match status" value="1"/>
</dbReference>
<gene>
    <name evidence="3" type="ORF">CE91St3_20490</name>
</gene>
<organism evidence="3 4">
    <name type="scientific">Parabacteroides merdae</name>
    <dbReference type="NCBI Taxonomy" id="46503"/>
    <lineage>
        <taxon>Bacteria</taxon>
        <taxon>Pseudomonadati</taxon>
        <taxon>Bacteroidota</taxon>
        <taxon>Bacteroidia</taxon>
        <taxon>Bacteroidales</taxon>
        <taxon>Tannerellaceae</taxon>
        <taxon>Parabacteroides</taxon>
    </lineage>
</organism>